<evidence type="ECO:0000256" key="3">
    <source>
        <dbReference type="ARBA" id="ARBA00023277"/>
    </source>
</evidence>
<keyword evidence="2 8" id="KW-0378">Hydrolase</keyword>
<organism evidence="8 9">
    <name type="scientific">Candidatus Bacteroides avicola</name>
    <dbReference type="NCBI Taxonomy" id="2838468"/>
    <lineage>
        <taxon>Bacteria</taxon>
        <taxon>Pseudomonadati</taxon>
        <taxon>Bacteroidota</taxon>
        <taxon>Bacteroidia</taxon>
        <taxon>Bacteroidales</taxon>
        <taxon>Bacteroidaceae</taxon>
        <taxon>Bacteroides</taxon>
    </lineage>
</organism>
<evidence type="ECO:0000256" key="1">
    <source>
        <dbReference type="ARBA" id="ARBA00007072"/>
    </source>
</evidence>
<gene>
    <name evidence="8" type="ORF">H9950_00345</name>
</gene>
<dbReference type="Proteomes" id="UP000823862">
    <property type="component" value="Unassembled WGS sequence"/>
</dbReference>
<evidence type="ECO:0000259" key="6">
    <source>
        <dbReference type="Pfam" id="PF00759"/>
    </source>
</evidence>
<dbReference type="InterPro" id="IPR008928">
    <property type="entry name" value="6-hairpin_glycosidase_sf"/>
</dbReference>
<dbReference type="PANTHER" id="PTHR22298">
    <property type="entry name" value="ENDO-1,4-BETA-GLUCANASE"/>
    <property type="match status" value="1"/>
</dbReference>
<feature type="domain" description="Glycoside hydrolase family 9" evidence="6">
    <location>
        <begin position="116"/>
        <end position="568"/>
    </location>
</feature>
<comment type="similarity">
    <text evidence="1">Belongs to the glycosyl hydrolase 9 (cellulase E) family.</text>
</comment>
<dbReference type="GO" id="GO:0008810">
    <property type="term" value="F:cellulase activity"/>
    <property type="evidence" value="ECO:0007669"/>
    <property type="project" value="InterPro"/>
</dbReference>
<evidence type="ECO:0000256" key="5">
    <source>
        <dbReference type="ARBA" id="ARBA00023326"/>
    </source>
</evidence>
<comment type="caution">
    <text evidence="8">The sequence shown here is derived from an EMBL/GenBank/DDBJ whole genome shotgun (WGS) entry which is preliminary data.</text>
</comment>
<dbReference type="AlphaFoldDB" id="A0A9D2KTT3"/>
<reference evidence="8" key="1">
    <citation type="journal article" date="2021" name="PeerJ">
        <title>Extensive microbial diversity within the chicken gut microbiome revealed by metagenomics and culture.</title>
        <authorList>
            <person name="Gilroy R."/>
            <person name="Ravi A."/>
            <person name="Getino M."/>
            <person name="Pursley I."/>
            <person name="Horton D.L."/>
            <person name="Alikhan N.F."/>
            <person name="Baker D."/>
            <person name="Gharbi K."/>
            <person name="Hall N."/>
            <person name="Watson M."/>
            <person name="Adriaenssens E.M."/>
            <person name="Foster-Nyarko E."/>
            <person name="Jarju S."/>
            <person name="Secka A."/>
            <person name="Antonio M."/>
            <person name="Oren A."/>
            <person name="Chaudhuri R.R."/>
            <person name="La Ragione R."/>
            <person name="Hildebrand F."/>
            <person name="Pallen M.J."/>
        </authorList>
    </citation>
    <scope>NUCLEOTIDE SEQUENCE</scope>
    <source>
        <strain evidence="8">ChiHjej12B11-9795</strain>
    </source>
</reference>
<keyword evidence="5" id="KW-0624">Polysaccharide degradation</keyword>
<dbReference type="CDD" id="cd02850">
    <property type="entry name" value="E_set_Cellulase_N"/>
    <property type="match status" value="1"/>
</dbReference>
<dbReference type="Pfam" id="PF00759">
    <property type="entry name" value="Glyco_hydro_9"/>
    <property type="match status" value="1"/>
</dbReference>
<evidence type="ECO:0000256" key="2">
    <source>
        <dbReference type="ARBA" id="ARBA00022801"/>
    </source>
</evidence>
<keyword evidence="3" id="KW-0119">Carbohydrate metabolism</keyword>
<dbReference type="InterPro" id="IPR004197">
    <property type="entry name" value="Cellulase_Ig-like"/>
</dbReference>
<feature type="domain" description="Cellulase Ig-like" evidence="7">
    <location>
        <begin position="23"/>
        <end position="101"/>
    </location>
</feature>
<dbReference type="InterPro" id="IPR012341">
    <property type="entry name" value="6hp_glycosidase-like_sf"/>
</dbReference>
<dbReference type="InterPro" id="IPR014756">
    <property type="entry name" value="Ig_E-set"/>
</dbReference>
<evidence type="ECO:0000259" key="7">
    <source>
        <dbReference type="Pfam" id="PF02927"/>
    </source>
</evidence>
<dbReference type="InterPro" id="IPR001701">
    <property type="entry name" value="Glyco_hydro_9"/>
</dbReference>
<dbReference type="Pfam" id="PF02927">
    <property type="entry name" value="CelD_N"/>
    <property type="match status" value="1"/>
</dbReference>
<dbReference type="SUPFAM" id="SSF81296">
    <property type="entry name" value="E set domains"/>
    <property type="match status" value="1"/>
</dbReference>
<evidence type="ECO:0000313" key="8">
    <source>
        <dbReference type="EMBL" id="HJA84647.1"/>
    </source>
</evidence>
<evidence type="ECO:0000256" key="4">
    <source>
        <dbReference type="ARBA" id="ARBA00023295"/>
    </source>
</evidence>
<keyword evidence="4" id="KW-0326">Glycosidase</keyword>
<dbReference type="InterPro" id="IPR013783">
    <property type="entry name" value="Ig-like_fold"/>
</dbReference>
<dbReference type="EMBL" id="DWZI01000002">
    <property type="protein sequence ID" value="HJA84647.1"/>
    <property type="molecule type" value="Genomic_DNA"/>
</dbReference>
<dbReference type="PROSITE" id="PS51257">
    <property type="entry name" value="PROKAR_LIPOPROTEIN"/>
    <property type="match status" value="1"/>
</dbReference>
<proteinExistence type="inferred from homology"/>
<accession>A0A9D2KTT3</accession>
<sequence>MNKKLIYLGILTGGLAACGGPAQDVIRLNQVGYYPTQEKVAVAEMAGGKTFSVVDASTGEEVLTGTTETTLLNSWTKQARSVMNFGAVDKPGRYFLLLEGDTAVFEVREHALAPVADAALKAFYYQRASMPLEETYAGQWARPAGHPDTEVLVHPGAAGPKRKADDRIAVPGGWYTGSGYDKSVTGNAYSAGILLTAYRLFPEYFAQQNTHIPESNNRTPDLLDEVYYSLEWLLTMQDPADGGVYHKVCTTSDEGLVKPADCKQQRYVAAKSVEASAYFAAVMAQAAQVFKSFGADYPGFAAKALRAAERAYNWAGQHPKSVYAQDKLNEQYDPDITTDTYSNEYPTDELFWAETELYYATGQQKYLVSAAAKAPRALVLPRCKDVWMLGVFTWLLPDRKLDPSADALYSSLKSYLTSYAGKAIKGADEAAFHAPFGDEPGDFFKGCLAEQCAAQAVTLAYTYMVDNKWFYLTNAYRNMDYLLGRNPLGYCYVTGLGSRSPMHPVHSLSASDGIEAPVPGLLVGGSAGNDAAPSAYPSSMIDEFYLDSDQDALSNSVAVDWNATLVAASSMLDALSQKRAQ</sequence>
<dbReference type="SUPFAM" id="SSF48208">
    <property type="entry name" value="Six-hairpin glycosidases"/>
    <property type="match status" value="1"/>
</dbReference>
<evidence type="ECO:0000313" key="9">
    <source>
        <dbReference type="Proteomes" id="UP000823862"/>
    </source>
</evidence>
<dbReference type="Gene3D" id="2.60.40.10">
    <property type="entry name" value="Immunoglobulins"/>
    <property type="match status" value="1"/>
</dbReference>
<name>A0A9D2KTT3_9BACE</name>
<dbReference type="GO" id="GO:0000272">
    <property type="term" value="P:polysaccharide catabolic process"/>
    <property type="evidence" value="ECO:0007669"/>
    <property type="project" value="UniProtKB-KW"/>
</dbReference>
<dbReference type="Gene3D" id="1.50.10.10">
    <property type="match status" value="1"/>
</dbReference>
<protein>
    <submittedName>
        <fullName evidence="8">Glycoside hydrolase family 9 protein</fullName>
    </submittedName>
</protein>
<reference evidence="8" key="2">
    <citation type="submission" date="2021-04" db="EMBL/GenBank/DDBJ databases">
        <authorList>
            <person name="Gilroy R."/>
        </authorList>
    </citation>
    <scope>NUCLEOTIDE SEQUENCE</scope>
    <source>
        <strain evidence="8">ChiHjej12B11-9795</strain>
    </source>
</reference>